<feature type="chain" id="PRO_5007593519" description="Pesticidal crystal protein domain-containing protein" evidence="1">
    <location>
        <begin position="22"/>
        <end position="620"/>
    </location>
</feature>
<evidence type="ECO:0000313" key="3">
    <source>
        <dbReference type="EMBL" id="KYQ96860.1"/>
    </source>
</evidence>
<dbReference type="PANTHER" id="PTHR37003">
    <property type="entry name" value="ENDOTOXIN_N DOMAIN-CONTAINING PROTEIN-RELATED"/>
    <property type="match status" value="1"/>
</dbReference>
<dbReference type="GO" id="GO:0001907">
    <property type="term" value="P:symbiont-mediated killing of host cell"/>
    <property type="evidence" value="ECO:0007669"/>
    <property type="project" value="InterPro"/>
</dbReference>
<evidence type="ECO:0000259" key="2">
    <source>
        <dbReference type="Pfam" id="PF03945"/>
    </source>
</evidence>
<dbReference type="OrthoDB" id="24042at2759"/>
<dbReference type="InterPro" id="IPR038979">
    <property type="entry name" value="Pest_crys"/>
</dbReference>
<comment type="caution">
    <text evidence="3">The sequence shown here is derived from an EMBL/GenBank/DDBJ whole genome shotgun (WGS) entry which is preliminary data.</text>
</comment>
<gene>
    <name evidence="3" type="ORF">DLAC_04167</name>
</gene>
<dbReference type="InterPro" id="IPR005639">
    <property type="entry name" value="Pest_crys_dom_I"/>
</dbReference>
<dbReference type="EMBL" id="LODT01000021">
    <property type="protein sequence ID" value="KYQ96860.1"/>
    <property type="molecule type" value="Genomic_DNA"/>
</dbReference>
<dbReference type="PANTHER" id="PTHR37003:SF2">
    <property type="entry name" value="PESTICIDAL CRYSTAL PROTEIN N-TERMINAL DOMAIN-CONTAINING PROTEIN"/>
    <property type="match status" value="1"/>
</dbReference>
<dbReference type="AlphaFoldDB" id="A0A151ZSF1"/>
<keyword evidence="4" id="KW-1185">Reference proteome</keyword>
<organism evidence="3 4">
    <name type="scientific">Tieghemostelium lacteum</name>
    <name type="common">Slime mold</name>
    <name type="synonym">Dictyostelium lacteum</name>
    <dbReference type="NCBI Taxonomy" id="361077"/>
    <lineage>
        <taxon>Eukaryota</taxon>
        <taxon>Amoebozoa</taxon>
        <taxon>Evosea</taxon>
        <taxon>Eumycetozoa</taxon>
        <taxon>Dictyostelia</taxon>
        <taxon>Dictyosteliales</taxon>
        <taxon>Raperosteliaceae</taxon>
        <taxon>Tieghemostelium</taxon>
    </lineage>
</organism>
<reference evidence="3 4" key="1">
    <citation type="submission" date="2015-12" db="EMBL/GenBank/DDBJ databases">
        <title>Dictyostelia acquired genes for synthesis and detection of signals that induce cell-type specialization by lateral gene transfer from prokaryotes.</title>
        <authorList>
            <person name="Gloeckner G."/>
            <person name="Schaap P."/>
        </authorList>
    </citation>
    <scope>NUCLEOTIDE SEQUENCE [LARGE SCALE GENOMIC DNA]</scope>
    <source>
        <strain evidence="3 4">TK</strain>
    </source>
</reference>
<dbReference type="SUPFAM" id="SSF56849">
    <property type="entry name" value="delta-Endotoxin (insectocide), N-terminal domain"/>
    <property type="match status" value="1"/>
</dbReference>
<feature type="signal peptide" evidence="1">
    <location>
        <begin position="1"/>
        <end position="21"/>
    </location>
</feature>
<dbReference type="OMA" id="YYRENIT"/>
<dbReference type="Gene3D" id="1.20.190.10">
    <property type="entry name" value="Pesticidal crystal protein, N-terminal domain"/>
    <property type="match status" value="1"/>
</dbReference>
<proteinExistence type="predicted"/>
<dbReference type="Pfam" id="PF03945">
    <property type="entry name" value="Endotoxin_N"/>
    <property type="match status" value="1"/>
</dbReference>
<name>A0A151ZSF1_TIELA</name>
<evidence type="ECO:0000313" key="4">
    <source>
        <dbReference type="Proteomes" id="UP000076078"/>
    </source>
</evidence>
<keyword evidence="1" id="KW-0732">Signal</keyword>
<dbReference type="Proteomes" id="UP000076078">
    <property type="component" value="Unassembled WGS sequence"/>
</dbReference>
<dbReference type="InterPro" id="IPR036716">
    <property type="entry name" value="Pest_crys_N_sf"/>
</dbReference>
<accession>A0A151ZSF1</accession>
<protein>
    <recommendedName>
        <fullName evidence="2">Pesticidal crystal protein domain-containing protein</fullName>
    </recommendedName>
</protein>
<sequence>MKIEIKIVLFVLLTFSLIVSSQELRNPTYDKFIQGQIELRNKELKKSLDSFVDLKTQKDPGAMYGITTVLNGIAAGMGIVGFGPGAAVATLVRIVIGCIDQKLQQDASKKTAQKITDGISLIVDNKLSSYDVATLKSILQGTSDDIEEFNHYYRENITNLEGLARTIHNGFIHDMPQFKKTYEEISLFTLFANSHLAFLVDIYTYGKGYGISDKERDFYYNEYKTLSVSYMEYITRVNKDVLALLETKISGSNVEKFNKRNQIYNWMQVYVYDFSNYWWALDTKSYPKGVLIENAKVTISDVIGTYRPSDIQGFIDKNGYQMYNGKQTQICYRQNYCFGSYNFVKYYKFDLLKYLGGQYQDIHVDSQKPFSIGNKHYDKGSENVFENKKDENVICTDLPMNIETVDLAIKNEKDMFPAETLFGFNINKQKLGYWDHYNNDVISYPNKVLAQVIPMNFQSVSLKCMGGDRNSEHYTITSVVFTFVSQYVSDKNIIVQDTTNLMDAQKYSSASTFNYLRDGIASYLGGVSVPKEIIYQISFTSIDSKPRRFNIQLWTASSKGETVTIQTFLKNTIINTFSGQLTADKNTVATVDLPSESNQLLRFSFSLNVIINSVIFDPVR</sequence>
<evidence type="ECO:0000256" key="1">
    <source>
        <dbReference type="SAM" id="SignalP"/>
    </source>
</evidence>
<feature type="domain" description="Pesticidal crystal protein" evidence="2">
    <location>
        <begin position="85"/>
        <end position="282"/>
    </location>
</feature>
<dbReference type="InParanoid" id="A0A151ZSF1"/>
<dbReference type="GO" id="GO:0090729">
    <property type="term" value="F:toxin activity"/>
    <property type="evidence" value="ECO:0007669"/>
    <property type="project" value="InterPro"/>
</dbReference>